<dbReference type="GO" id="GO:0043190">
    <property type="term" value="C:ATP-binding cassette (ABC) transporter complex"/>
    <property type="evidence" value="ECO:0007669"/>
    <property type="project" value="InterPro"/>
</dbReference>
<dbReference type="InterPro" id="IPR012809">
    <property type="entry name" value="ECF_CbiQ"/>
</dbReference>
<keyword evidence="3 6" id="KW-0812">Transmembrane</keyword>
<protein>
    <submittedName>
        <fullName evidence="7">Cobalt transport protein</fullName>
    </submittedName>
</protein>
<dbReference type="PANTHER" id="PTHR43723">
    <property type="entry name" value="COBALT TRANSPORT PROTEIN CBIQ"/>
    <property type="match status" value="1"/>
</dbReference>
<dbReference type="GO" id="GO:0006824">
    <property type="term" value="P:cobalt ion transport"/>
    <property type="evidence" value="ECO:0007669"/>
    <property type="project" value="InterPro"/>
</dbReference>
<dbReference type="InterPro" id="IPR052770">
    <property type="entry name" value="Cobalt_transport_CbiQ"/>
</dbReference>
<evidence type="ECO:0000256" key="2">
    <source>
        <dbReference type="ARBA" id="ARBA00022475"/>
    </source>
</evidence>
<evidence type="ECO:0000313" key="7">
    <source>
        <dbReference type="EMBL" id="VTQ84582.1"/>
    </source>
</evidence>
<feature type="transmembrane region" description="Helical" evidence="6">
    <location>
        <begin position="63"/>
        <end position="85"/>
    </location>
</feature>
<name>A0A4U9R0B7_HATHI</name>
<gene>
    <name evidence="7" type="primary">cbiQ_1</name>
    <name evidence="7" type="ORF">NCTC503_00575</name>
</gene>
<dbReference type="NCBIfam" id="TIGR02454">
    <property type="entry name" value="ECF_T_CbiQ"/>
    <property type="match status" value="1"/>
</dbReference>
<dbReference type="KEGG" id="hhw:NCTC503_00575"/>
<accession>A0A4U9R0B7</accession>
<feature type="transmembrane region" description="Helical" evidence="6">
    <location>
        <begin position="105"/>
        <end position="130"/>
    </location>
</feature>
<evidence type="ECO:0000256" key="1">
    <source>
        <dbReference type="ARBA" id="ARBA00004651"/>
    </source>
</evidence>
<keyword evidence="8" id="KW-1185">Reference proteome</keyword>
<organism evidence="7 8">
    <name type="scientific">Hathewaya histolytica</name>
    <name type="common">Clostridium histolyticum</name>
    <dbReference type="NCBI Taxonomy" id="1498"/>
    <lineage>
        <taxon>Bacteria</taxon>
        <taxon>Bacillati</taxon>
        <taxon>Bacillota</taxon>
        <taxon>Clostridia</taxon>
        <taxon>Eubacteriales</taxon>
        <taxon>Clostridiaceae</taxon>
        <taxon>Hathewaya</taxon>
    </lineage>
</organism>
<dbReference type="RefSeq" id="WP_138209346.1">
    <property type="nucleotide sequence ID" value="NZ_CBCRUQ010000029.1"/>
</dbReference>
<dbReference type="EMBL" id="LR590481">
    <property type="protein sequence ID" value="VTQ84582.1"/>
    <property type="molecule type" value="Genomic_DNA"/>
</dbReference>
<reference evidence="7 8" key="1">
    <citation type="submission" date="2019-05" db="EMBL/GenBank/DDBJ databases">
        <authorList>
            <consortium name="Pathogen Informatics"/>
        </authorList>
    </citation>
    <scope>NUCLEOTIDE SEQUENCE [LARGE SCALE GENOMIC DNA]</scope>
    <source>
        <strain evidence="7 8">NCTC503</strain>
    </source>
</reference>
<comment type="subcellular location">
    <subcellularLocation>
        <location evidence="1">Cell membrane</location>
        <topology evidence="1">Multi-pass membrane protein</topology>
    </subcellularLocation>
</comment>
<dbReference type="Pfam" id="PF02361">
    <property type="entry name" value="CbiQ"/>
    <property type="match status" value="1"/>
</dbReference>
<dbReference type="InterPro" id="IPR003339">
    <property type="entry name" value="ABC/ECF_trnsptr_transmembrane"/>
</dbReference>
<proteinExistence type="predicted"/>
<evidence type="ECO:0000313" key="8">
    <source>
        <dbReference type="Proteomes" id="UP000308489"/>
    </source>
</evidence>
<keyword evidence="2" id="KW-1003">Cell membrane</keyword>
<dbReference type="CDD" id="cd16914">
    <property type="entry name" value="EcfT"/>
    <property type="match status" value="1"/>
</dbReference>
<dbReference type="AlphaFoldDB" id="A0A4U9R0B7"/>
<keyword evidence="5 6" id="KW-0472">Membrane</keyword>
<dbReference type="OrthoDB" id="9815246at2"/>
<keyword evidence="4 6" id="KW-1133">Transmembrane helix</keyword>
<feature type="transmembrane region" description="Helical" evidence="6">
    <location>
        <begin position="38"/>
        <end position="56"/>
    </location>
</feature>
<dbReference type="PANTHER" id="PTHR43723:SF1">
    <property type="entry name" value="COBALT TRANSPORT PROTEIN CBIQ"/>
    <property type="match status" value="1"/>
</dbReference>
<evidence type="ECO:0000256" key="3">
    <source>
        <dbReference type="ARBA" id="ARBA00022692"/>
    </source>
</evidence>
<evidence type="ECO:0000256" key="4">
    <source>
        <dbReference type="ARBA" id="ARBA00022989"/>
    </source>
</evidence>
<sequence>MLLIDRYAYTNRLKDVNPMIKFIFCTIMLIFTLMNKRIYVFLLQLIFLCFFTLYTVRIPFKNYLKLLAIPLTFIIISIITVIFSIGTNKDLFFTYIKLKNYYIGITYIGISQGILLFFKAICSVEVTYLLALTIPMDQLITVFKILRLPKVFIEITVLMYRFIFIFLEELKELYVAQNLKFGYRNIKVSYKSTALLIRILFIRVIKRYEELNISLETKLYNGEFYI</sequence>
<feature type="transmembrane region" description="Helical" evidence="6">
    <location>
        <begin position="151"/>
        <end position="168"/>
    </location>
</feature>
<evidence type="ECO:0000256" key="5">
    <source>
        <dbReference type="ARBA" id="ARBA00023136"/>
    </source>
</evidence>
<dbReference type="Proteomes" id="UP000308489">
    <property type="component" value="Chromosome 1"/>
</dbReference>
<evidence type="ECO:0000256" key="6">
    <source>
        <dbReference type="SAM" id="Phobius"/>
    </source>
</evidence>